<dbReference type="GO" id="GO:0016639">
    <property type="term" value="F:oxidoreductase activity, acting on the CH-NH2 group of donors, NAD or NADP as acceptor"/>
    <property type="evidence" value="ECO:0007669"/>
    <property type="project" value="InterPro"/>
</dbReference>
<evidence type="ECO:0000256" key="2">
    <source>
        <dbReference type="ARBA" id="ARBA00023002"/>
    </source>
</evidence>
<proteinExistence type="inferred from homology"/>
<dbReference type="PANTHER" id="PTHR42722:SF1">
    <property type="entry name" value="VALINE DEHYDROGENASE"/>
    <property type="match status" value="1"/>
</dbReference>
<organism evidence="5 6">
    <name type="scientific">Glycocaulis alkaliphilus</name>
    <dbReference type="NCBI Taxonomy" id="1434191"/>
    <lineage>
        <taxon>Bacteria</taxon>
        <taxon>Pseudomonadati</taxon>
        <taxon>Pseudomonadota</taxon>
        <taxon>Alphaproteobacteria</taxon>
        <taxon>Maricaulales</taxon>
        <taxon>Maricaulaceae</taxon>
        <taxon>Glycocaulis</taxon>
    </lineage>
</organism>
<dbReference type="PIRSF" id="PIRSF000188">
    <property type="entry name" value="Phe_leu_dh"/>
    <property type="match status" value="1"/>
</dbReference>
<keyword evidence="6" id="KW-1185">Reference proteome</keyword>
<dbReference type="Pfam" id="PF02812">
    <property type="entry name" value="ELFV_dehydrog_N"/>
    <property type="match status" value="1"/>
</dbReference>
<dbReference type="InterPro" id="IPR006097">
    <property type="entry name" value="Glu/Leu/Phe/Val/Trp_DH_dimer"/>
</dbReference>
<dbReference type="Gene3D" id="3.40.50.720">
    <property type="entry name" value="NAD(P)-binding Rossmann-like Domain"/>
    <property type="match status" value="1"/>
</dbReference>
<evidence type="ECO:0000256" key="3">
    <source>
        <dbReference type="ARBA" id="ARBA00023027"/>
    </source>
</evidence>
<dbReference type="GO" id="GO:0006520">
    <property type="term" value="P:amino acid metabolic process"/>
    <property type="evidence" value="ECO:0007669"/>
    <property type="project" value="InterPro"/>
</dbReference>
<name>A0A3T0E7C3_9PROT</name>
<dbReference type="Proteomes" id="UP000286954">
    <property type="component" value="Chromosome"/>
</dbReference>
<dbReference type="InterPro" id="IPR036291">
    <property type="entry name" value="NAD(P)-bd_dom_sf"/>
</dbReference>
<gene>
    <name evidence="5" type="ORF">X907_0677</name>
</gene>
<dbReference type="Gene3D" id="3.40.50.10860">
    <property type="entry name" value="Leucine Dehydrogenase, chain A, domain 1"/>
    <property type="match status" value="1"/>
</dbReference>
<dbReference type="CDD" id="cd01075">
    <property type="entry name" value="NAD_bind_Leu_Phe_Val_DH"/>
    <property type="match status" value="1"/>
</dbReference>
<dbReference type="InterPro" id="IPR016211">
    <property type="entry name" value="Glu/Phe/Leu/Val/Trp_DH_bac/arc"/>
</dbReference>
<dbReference type="PRINTS" id="PR00082">
    <property type="entry name" value="GLFDHDRGNASE"/>
</dbReference>
<dbReference type="SUPFAM" id="SSF53223">
    <property type="entry name" value="Aminoacid dehydrogenase-like, N-terminal domain"/>
    <property type="match status" value="1"/>
</dbReference>
<dbReference type="PANTHER" id="PTHR42722">
    <property type="entry name" value="LEUCINE DEHYDROGENASE"/>
    <property type="match status" value="1"/>
</dbReference>
<dbReference type="AlphaFoldDB" id="A0A3T0E7C3"/>
<dbReference type="InterPro" id="IPR006095">
    <property type="entry name" value="Glu/Leu/Phe/Val/Trp_DH"/>
</dbReference>
<keyword evidence="3" id="KW-0520">NAD</keyword>
<reference evidence="5 6" key="1">
    <citation type="submission" date="2016-12" db="EMBL/GenBank/DDBJ databases">
        <title>The genome of dimorphic prosthecate Glycocaulis alkaliphilus 6b-8t, isolated from crude oil dictates its adaptability in petroleum environments.</title>
        <authorList>
            <person name="Wu X.-L."/>
            <person name="Geng S."/>
        </authorList>
    </citation>
    <scope>NUCLEOTIDE SEQUENCE [LARGE SCALE GENOMIC DNA]</scope>
    <source>
        <strain evidence="5 6">6B-8</strain>
    </source>
</reference>
<evidence type="ECO:0000256" key="1">
    <source>
        <dbReference type="ARBA" id="ARBA00006382"/>
    </source>
</evidence>
<sequence length="359" mass="37929">MSVPASVFEHPAFDNHEKVLFATDPATGLQAILAVHSTVRGPAVGGCRMWAYESSADAVTDVLRLSQGMSYKNIMADLPIGGGKSVIIKPEGDFDRDALFQAFGRAVDSLNGHYISAEDVGVSPADMLSARRTTRHVVGLPDGTGDPSPITAKGVFLGIQLVAEKALGNSSLAGVRIAVQGATGHVGSYLCEHLAKAGAELTLTDIHEDALQALAAKLGAKTVGKDDIYDVEADIFAPCALGSIINEKTIDRLKVRAVAGAANNQLATREMGAELMKRKIAYAPDYVINAGGIINIMGEIDARFDKKWVEGKLQGLKSTLGEILDTAENEGRPANLIADEIARQRIEDARSGNNLQAAE</sequence>
<keyword evidence="2 4" id="KW-0560">Oxidoreductase</keyword>
<accession>A0A3T0E7C3</accession>
<dbReference type="OrthoDB" id="9803297at2"/>
<protein>
    <submittedName>
        <fullName evidence="5">Leucine dehydrogenase</fullName>
    </submittedName>
</protein>
<evidence type="ECO:0000313" key="6">
    <source>
        <dbReference type="Proteomes" id="UP000286954"/>
    </source>
</evidence>
<dbReference type="KEGG" id="gak:X907_0677"/>
<dbReference type="SUPFAM" id="SSF51735">
    <property type="entry name" value="NAD(P)-binding Rossmann-fold domains"/>
    <property type="match status" value="1"/>
</dbReference>
<dbReference type="InterPro" id="IPR046346">
    <property type="entry name" value="Aminoacid_DH-like_N_sf"/>
</dbReference>
<dbReference type="InterPro" id="IPR006096">
    <property type="entry name" value="Glu/Leu/Phe/Val/Trp_DH_C"/>
</dbReference>
<dbReference type="Pfam" id="PF00208">
    <property type="entry name" value="ELFV_dehydrog"/>
    <property type="match status" value="1"/>
</dbReference>
<dbReference type="EMBL" id="CP018911">
    <property type="protein sequence ID" value="AZU03222.1"/>
    <property type="molecule type" value="Genomic_DNA"/>
</dbReference>
<evidence type="ECO:0000256" key="4">
    <source>
        <dbReference type="RuleBase" id="RU004417"/>
    </source>
</evidence>
<dbReference type="RefSeq" id="WP_127565631.1">
    <property type="nucleotide sequence ID" value="NZ_BMFB01000002.1"/>
</dbReference>
<evidence type="ECO:0000313" key="5">
    <source>
        <dbReference type="EMBL" id="AZU03222.1"/>
    </source>
</evidence>
<comment type="similarity">
    <text evidence="1 4">Belongs to the Glu/Leu/Phe/Val dehydrogenases family.</text>
</comment>
<dbReference type="SMART" id="SM00839">
    <property type="entry name" value="ELFV_dehydrog"/>
    <property type="match status" value="1"/>
</dbReference>